<evidence type="ECO:0000256" key="1">
    <source>
        <dbReference type="SAM" id="Coils"/>
    </source>
</evidence>
<proteinExistence type="predicted"/>
<comment type="caution">
    <text evidence="3">The sequence shown here is derived from an EMBL/GenBank/DDBJ whole genome shotgun (WGS) entry which is preliminary data.</text>
</comment>
<protein>
    <submittedName>
        <fullName evidence="3">Uncharacterized protein</fullName>
    </submittedName>
</protein>
<accession>A0A6A3KW56</accession>
<sequence>MPPTYEVRAASKTVSQSKKDSSTSNRVATTQAGQASPDSRRKCDLCVAVAGARSRNAASPTGTTRSRLLSRADLTICSGNDSDGDVSSLESSRNKTTVDESVSDIVNKPNVIHEHLTGTSCKPVVAAKEEPSNLLIKLNSSTVSTSTGLSKIQQSIQRLRSQRTLVERLSDHNDELERQLVQQKAEKDSLQQEVFTLRGMEQENTAYPQNINLLQQRTCDLEEACKEKTMQLKTVLEKLSCVEQERDQLRQKVENARKEHQEHATTLKGKEKRLLQRIEQLERVHEAQSDGQKCMEHHWKQKMINAARANSQTIDALQQQLEQSCSKTKKLEAEVQELQEQVQNLLATTVRQTTVIEECDRVLSETKAQQQRAERKYEEQLQISCELSAKSERLEVQVDSLPVELEKEVASLKSELTKYKDALRDKDKELESIQHAYIAKEDECLHVGEVSPLLFCYFLVLNFAQTFVPNNKKVTKGLQRNEKRWKSDISELQIALRDAKDEINLLSEQIAVLQEQMDSERKDRSRWATARLKLLAEFCDEESMLGSTRKPHGVSLDDQQLALIEKQPFVAPQRRKAKSFKRATSSHVTDDQSYDGDNSDEDIEQTRSSIVFG</sequence>
<feature type="coiled-coil region" evidence="1">
    <location>
        <begin position="482"/>
        <end position="523"/>
    </location>
</feature>
<organism evidence="3 4">
    <name type="scientific">Phytophthora rubi</name>
    <dbReference type="NCBI Taxonomy" id="129364"/>
    <lineage>
        <taxon>Eukaryota</taxon>
        <taxon>Sar</taxon>
        <taxon>Stramenopiles</taxon>
        <taxon>Oomycota</taxon>
        <taxon>Peronosporomycetes</taxon>
        <taxon>Peronosporales</taxon>
        <taxon>Peronosporaceae</taxon>
        <taxon>Phytophthora</taxon>
    </lineage>
</organism>
<feature type="coiled-coil region" evidence="1">
    <location>
        <begin position="409"/>
        <end position="436"/>
    </location>
</feature>
<feature type="compositionally biased region" description="Polar residues" evidence="2">
    <location>
        <begin position="12"/>
        <end position="37"/>
    </location>
</feature>
<feature type="coiled-coil region" evidence="1">
    <location>
        <begin position="159"/>
        <end position="193"/>
    </location>
</feature>
<evidence type="ECO:0000256" key="2">
    <source>
        <dbReference type="SAM" id="MobiDB-lite"/>
    </source>
</evidence>
<gene>
    <name evidence="3" type="ORF">PR002_g16113</name>
</gene>
<feature type="coiled-coil region" evidence="1">
    <location>
        <begin position="314"/>
        <end position="383"/>
    </location>
</feature>
<dbReference type="OrthoDB" id="73750at2759"/>
<dbReference type="Proteomes" id="UP000435112">
    <property type="component" value="Unassembled WGS sequence"/>
</dbReference>
<dbReference type="AlphaFoldDB" id="A0A6A3KW56"/>
<name>A0A6A3KW56_9STRA</name>
<dbReference type="EMBL" id="QXFU01001212">
    <property type="protein sequence ID" value="KAE9007734.1"/>
    <property type="molecule type" value="Genomic_DNA"/>
</dbReference>
<keyword evidence="1" id="KW-0175">Coiled coil</keyword>
<feature type="region of interest" description="Disordered" evidence="2">
    <location>
        <begin position="572"/>
        <end position="613"/>
    </location>
</feature>
<evidence type="ECO:0000313" key="3">
    <source>
        <dbReference type="EMBL" id="KAE9007734.1"/>
    </source>
</evidence>
<evidence type="ECO:0000313" key="4">
    <source>
        <dbReference type="Proteomes" id="UP000435112"/>
    </source>
</evidence>
<reference evidence="3 4" key="1">
    <citation type="submission" date="2018-09" db="EMBL/GenBank/DDBJ databases">
        <title>Genomic investigation of the strawberry pathogen Phytophthora fragariae indicates pathogenicity is determined by transcriptional variation in three key races.</title>
        <authorList>
            <person name="Adams T.M."/>
            <person name="Armitage A.D."/>
            <person name="Sobczyk M.K."/>
            <person name="Bates H.J."/>
            <person name="Dunwell J.M."/>
            <person name="Nellist C.F."/>
            <person name="Harrison R.J."/>
        </authorList>
    </citation>
    <scope>NUCLEOTIDE SEQUENCE [LARGE SCALE GENOMIC DNA]</scope>
    <source>
        <strain evidence="3 4">SCRP324</strain>
    </source>
</reference>
<feature type="region of interest" description="Disordered" evidence="2">
    <location>
        <begin position="1"/>
        <end position="41"/>
    </location>
</feature>
<feature type="coiled-coil region" evidence="1">
    <location>
        <begin position="232"/>
        <end position="284"/>
    </location>
</feature>
<feature type="compositionally biased region" description="Acidic residues" evidence="2">
    <location>
        <begin position="592"/>
        <end position="603"/>
    </location>
</feature>